<evidence type="ECO:0000256" key="5">
    <source>
        <dbReference type="ARBA" id="ARBA00021850"/>
    </source>
</evidence>
<dbReference type="PANTHER" id="PTHR43586">
    <property type="entry name" value="CYSTEINE DESULFURASE"/>
    <property type="match status" value="1"/>
</dbReference>
<dbReference type="InterPro" id="IPR015422">
    <property type="entry name" value="PyrdxlP-dep_Trfase_small"/>
</dbReference>
<dbReference type="Proteomes" id="UP000464402">
    <property type="component" value="Chromosome"/>
</dbReference>
<sequence length="422" mass="46388">MVNAQAKEGVFDVDAIHRQFPILKQQINGYPLVYLDNASSCQKPQAVIDAITKCYSEYYANAHRGVHTLSQRTTTALEQVREQIRVFLNAKSVDEIIFTQGTTAAINLVAASWGKKYLHPGDEILISALEHHSNIVPWQQLCRESGARLKILPIDKNGVLQTELLEQLLSHHTRILALSHVSNVLGIINPVMAIIQAVRAYDKRHRDKKEETIILIDGAQAVPHIAIDVQELDSDFYVFSGHKLYGPTGIGVLYGRSNILRNMPPWQYGGGMVANVSFDQSTFVTPPRCFEAGTANIAGIIGLGAAITWLQELGINAIARHGQVLLDYATQQLSLLPSIHILGQSPIKAAVVSFIVDGIPAKVVGLALDKSGIAVQVGRHCAQPLMTFFGVQETVRISFAVYNTLQDIDLFISALNEIVKKY</sequence>
<comment type="similarity">
    <text evidence="3">Belongs to the class-V pyridoxal-phosphate-dependent aminotransferase family. Csd subfamily.</text>
</comment>
<evidence type="ECO:0000256" key="2">
    <source>
        <dbReference type="ARBA" id="ARBA00002824"/>
    </source>
</evidence>
<dbReference type="PIRSF" id="PIRSF005572">
    <property type="entry name" value="NifS"/>
    <property type="match status" value="1"/>
</dbReference>
<evidence type="ECO:0000256" key="6">
    <source>
        <dbReference type="ARBA" id="ARBA00022679"/>
    </source>
</evidence>
<dbReference type="EMBL" id="CP043727">
    <property type="protein sequence ID" value="QHB31025.1"/>
    <property type="molecule type" value="Genomic_DNA"/>
</dbReference>
<dbReference type="InterPro" id="IPR015424">
    <property type="entry name" value="PyrdxlP-dep_Trfase"/>
</dbReference>
<dbReference type="InterPro" id="IPR000192">
    <property type="entry name" value="Aminotrans_V_dom"/>
</dbReference>
<dbReference type="SUPFAM" id="SSF53383">
    <property type="entry name" value="PLP-dependent transferases"/>
    <property type="match status" value="1"/>
</dbReference>
<comment type="function">
    <text evidence="2">Catalyzes the removal of elemental sulfur and selenium atoms from L-cysteine, L-cystine, L-selenocysteine, and L-selenocystine to produce L-alanine.</text>
</comment>
<proteinExistence type="inferred from homology"/>
<dbReference type="NCBIfam" id="TIGR01979">
    <property type="entry name" value="sufS"/>
    <property type="match status" value="1"/>
</dbReference>
<dbReference type="Gene3D" id="3.40.640.10">
    <property type="entry name" value="Type I PLP-dependent aspartate aminotransferase-like (Major domain)"/>
    <property type="match status" value="1"/>
</dbReference>
<comment type="catalytic activity">
    <reaction evidence="8">
        <text>(sulfur carrier)-H + L-cysteine = (sulfur carrier)-SH + L-alanine</text>
        <dbReference type="Rhea" id="RHEA:43892"/>
        <dbReference type="Rhea" id="RHEA-COMP:14737"/>
        <dbReference type="Rhea" id="RHEA-COMP:14739"/>
        <dbReference type="ChEBI" id="CHEBI:29917"/>
        <dbReference type="ChEBI" id="CHEBI:35235"/>
        <dbReference type="ChEBI" id="CHEBI:57972"/>
        <dbReference type="ChEBI" id="CHEBI:64428"/>
        <dbReference type="EC" id="2.8.1.7"/>
    </reaction>
</comment>
<evidence type="ECO:0000256" key="3">
    <source>
        <dbReference type="ARBA" id="ARBA00010447"/>
    </source>
</evidence>
<dbReference type="EC" id="2.8.1.7" evidence="4"/>
<feature type="domain" description="Aminotransferase class V" evidence="9">
    <location>
        <begin position="33"/>
        <end position="411"/>
    </location>
</feature>
<comment type="cofactor">
    <cofactor evidence="1">
        <name>pyridoxal 5'-phosphate</name>
        <dbReference type="ChEBI" id="CHEBI:597326"/>
    </cofactor>
</comment>
<dbReference type="GO" id="GO:0006534">
    <property type="term" value="P:cysteine metabolic process"/>
    <property type="evidence" value="ECO:0007669"/>
    <property type="project" value="InterPro"/>
</dbReference>
<keyword evidence="6" id="KW-0808">Transferase</keyword>
<evidence type="ECO:0000313" key="10">
    <source>
        <dbReference type="EMBL" id="QHB31025.1"/>
    </source>
</evidence>
<accession>A0A857EW11</accession>
<dbReference type="Pfam" id="PF00266">
    <property type="entry name" value="Aminotran_5"/>
    <property type="match status" value="1"/>
</dbReference>
<name>A0A857EW11_9GAMM</name>
<evidence type="ECO:0000259" key="9">
    <source>
        <dbReference type="Pfam" id="PF00266"/>
    </source>
</evidence>
<keyword evidence="7" id="KW-0663">Pyridoxal phosphate</keyword>
<dbReference type="RefSeq" id="WP_159677112.1">
    <property type="nucleotide sequence ID" value="NZ_CP043727.1"/>
</dbReference>
<dbReference type="InterPro" id="IPR010970">
    <property type="entry name" value="Cys_dSase_SufS"/>
</dbReference>
<dbReference type="GO" id="GO:0031071">
    <property type="term" value="F:cysteine desulfurase activity"/>
    <property type="evidence" value="ECO:0007669"/>
    <property type="project" value="UniProtKB-EC"/>
</dbReference>
<evidence type="ECO:0000256" key="7">
    <source>
        <dbReference type="ARBA" id="ARBA00022898"/>
    </source>
</evidence>
<dbReference type="PANTHER" id="PTHR43586:SF8">
    <property type="entry name" value="CYSTEINE DESULFURASE 1, CHLOROPLASTIC"/>
    <property type="match status" value="1"/>
</dbReference>
<evidence type="ECO:0000256" key="8">
    <source>
        <dbReference type="ARBA" id="ARBA00050776"/>
    </source>
</evidence>
<keyword evidence="11" id="KW-1185">Reference proteome</keyword>
<evidence type="ECO:0000256" key="1">
    <source>
        <dbReference type="ARBA" id="ARBA00001933"/>
    </source>
</evidence>
<evidence type="ECO:0000256" key="4">
    <source>
        <dbReference type="ARBA" id="ARBA00012239"/>
    </source>
</evidence>
<reference evidence="11" key="1">
    <citation type="submission" date="2019-09" db="EMBL/GenBank/DDBJ databases">
        <title>Yersinia canariae sp. nov., isolated from a human yersiniosis case.</title>
        <authorList>
            <person name="Nguyen S.V."/>
            <person name="Greig D."/>
            <person name="Hurley D."/>
            <person name="Cao Y."/>
            <person name="McCabe E."/>
            <person name="Mitchell M."/>
            <person name="Jenkins C."/>
            <person name="Fanning S."/>
        </authorList>
    </citation>
    <scope>NUCLEOTIDE SEQUENCE [LARGE SCALE GENOMIC DNA]</scope>
    <source>
        <strain evidence="11">NCTC 14382</strain>
    </source>
</reference>
<evidence type="ECO:0000313" key="11">
    <source>
        <dbReference type="Proteomes" id="UP000464402"/>
    </source>
</evidence>
<dbReference type="InterPro" id="IPR016454">
    <property type="entry name" value="Cysteine_dSase"/>
</dbReference>
<dbReference type="KEGG" id="yca:F0T03_01620"/>
<dbReference type="AlphaFoldDB" id="A0A857EW11"/>
<dbReference type="Gene3D" id="3.90.1150.10">
    <property type="entry name" value="Aspartate Aminotransferase, domain 1"/>
    <property type="match status" value="1"/>
</dbReference>
<organism evidence="10 11">
    <name type="scientific">Yersinia canariae</name>
    <dbReference type="NCBI Taxonomy" id="2607663"/>
    <lineage>
        <taxon>Bacteria</taxon>
        <taxon>Pseudomonadati</taxon>
        <taxon>Pseudomonadota</taxon>
        <taxon>Gammaproteobacteria</taxon>
        <taxon>Enterobacterales</taxon>
        <taxon>Yersiniaceae</taxon>
        <taxon>Yersinia</taxon>
    </lineage>
</organism>
<dbReference type="GO" id="GO:0030170">
    <property type="term" value="F:pyridoxal phosphate binding"/>
    <property type="evidence" value="ECO:0007669"/>
    <property type="project" value="InterPro"/>
</dbReference>
<gene>
    <name evidence="10" type="primary">sufS</name>
    <name evidence="10" type="ORF">F0T03_01620</name>
</gene>
<dbReference type="InterPro" id="IPR015421">
    <property type="entry name" value="PyrdxlP-dep_Trfase_major"/>
</dbReference>
<dbReference type="CDD" id="cd06453">
    <property type="entry name" value="SufS_like"/>
    <property type="match status" value="1"/>
</dbReference>
<protein>
    <recommendedName>
        <fullName evidence="5">Probable cysteine desulfurase</fullName>
        <ecNumber evidence="4">2.8.1.7</ecNumber>
    </recommendedName>
</protein>